<name>A0A2K9F0B6_9RHOB</name>
<feature type="transmembrane region" description="Helical" evidence="8">
    <location>
        <begin position="274"/>
        <end position="291"/>
    </location>
</feature>
<dbReference type="SUPFAM" id="SSF82689">
    <property type="entry name" value="Mechanosensitive channel protein MscS (YggB), C-terminal domain"/>
    <property type="match status" value="1"/>
</dbReference>
<dbReference type="PANTHER" id="PTHR30347:SF1">
    <property type="entry name" value="MECHANOSENSITIVE CHANNEL MSCK"/>
    <property type="match status" value="1"/>
</dbReference>
<feature type="transmembrane region" description="Helical" evidence="8">
    <location>
        <begin position="240"/>
        <end position="262"/>
    </location>
</feature>
<feature type="transmembrane region" description="Helical" evidence="8">
    <location>
        <begin position="589"/>
        <end position="618"/>
    </location>
</feature>
<dbReference type="RefSeq" id="WP_101461664.1">
    <property type="nucleotide sequence ID" value="NZ_CP025408.1"/>
</dbReference>
<feature type="transmembrane region" description="Helical" evidence="8">
    <location>
        <begin position="364"/>
        <end position="381"/>
    </location>
</feature>
<feature type="compositionally biased region" description="Basic and acidic residues" evidence="7">
    <location>
        <begin position="783"/>
        <end position="803"/>
    </location>
</feature>
<accession>A0A2K9F0B6</accession>
<dbReference type="PROSITE" id="PS01246">
    <property type="entry name" value="UPF0003"/>
    <property type="match status" value="1"/>
</dbReference>
<dbReference type="InterPro" id="IPR006686">
    <property type="entry name" value="MscS_channel_CS"/>
</dbReference>
<feature type="transmembrane region" description="Helical" evidence="8">
    <location>
        <begin position="512"/>
        <end position="539"/>
    </location>
</feature>
<feature type="domain" description="Mechanosensitive ion channel MscS" evidence="10">
    <location>
        <begin position="605"/>
        <end position="672"/>
    </location>
</feature>
<evidence type="ECO:0000256" key="2">
    <source>
        <dbReference type="ARBA" id="ARBA00008017"/>
    </source>
</evidence>
<dbReference type="SUPFAM" id="SSF50182">
    <property type="entry name" value="Sm-like ribonucleoproteins"/>
    <property type="match status" value="1"/>
</dbReference>
<reference evidence="12 13" key="1">
    <citation type="submission" date="2017-12" db="EMBL/GenBank/DDBJ databases">
        <authorList>
            <person name="Hurst M.R.H."/>
        </authorList>
    </citation>
    <scope>NUCLEOTIDE SEQUENCE [LARGE SCALE GENOMIC DNA]</scope>
    <source>
        <strain evidence="12 13">BM15</strain>
    </source>
</reference>
<gene>
    <name evidence="12" type="ORF">CUV01_17925</name>
</gene>
<dbReference type="GO" id="GO:0005886">
    <property type="term" value="C:plasma membrane"/>
    <property type="evidence" value="ECO:0007669"/>
    <property type="project" value="UniProtKB-SubCell"/>
</dbReference>
<dbReference type="InterPro" id="IPR006685">
    <property type="entry name" value="MscS_channel_2nd"/>
</dbReference>
<comment type="subcellular location">
    <subcellularLocation>
        <location evidence="1">Cell membrane</location>
        <topology evidence="1">Multi-pass membrane protein</topology>
    </subcellularLocation>
</comment>
<dbReference type="EMBL" id="CP025408">
    <property type="protein sequence ID" value="AUH35004.1"/>
    <property type="molecule type" value="Genomic_DNA"/>
</dbReference>
<dbReference type="InterPro" id="IPR011014">
    <property type="entry name" value="MscS_channel_TM-2"/>
</dbReference>
<dbReference type="GO" id="GO:0008381">
    <property type="term" value="F:mechanosensitive monoatomic ion channel activity"/>
    <property type="evidence" value="ECO:0007669"/>
    <property type="project" value="UniProtKB-ARBA"/>
</dbReference>
<dbReference type="InterPro" id="IPR023408">
    <property type="entry name" value="MscS_beta-dom_sf"/>
</dbReference>
<evidence type="ECO:0000256" key="9">
    <source>
        <dbReference type="SAM" id="SignalP"/>
    </source>
</evidence>
<dbReference type="SUPFAM" id="SSF82861">
    <property type="entry name" value="Mechanosensitive channel protein MscS (YggB), transmembrane region"/>
    <property type="match status" value="1"/>
</dbReference>
<feature type="compositionally biased region" description="Acidic residues" evidence="7">
    <location>
        <begin position="819"/>
        <end position="831"/>
    </location>
</feature>
<dbReference type="Pfam" id="PF21082">
    <property type="entry name" value="MS_channel_3rd"/>
    <property type="match status" value="1"/>
</dbReference>
<keyword evidence="5 8" id="KW-1133">Transmembrane helix</keyword>
<dbReference type="Pfam" id="PF00924">
    <property type="entry name" value="MS_channel_2nd"/>
    <property type="match status" value="1"/>
</dbReference>
<evidence type="ECO:0000256" key="8">
    <source>
        <dbReference type="SAM" id="Phobius"/>
    </source>
</evidence>
<keyword evidence="13" id="KW-1185">Reference proteome</keyword>
<keyword evidence="4 8" id="KW-0812">Transmembrane</keyword>
<sequence>MKQVLLSVILAVLLAVAGPVLAQDDQALDYQQWETLASNAEGLTDATDATEEQLIEARQSVADWRDEFQSAQGSNSGRIATVRDQISALGAAPAEGETEDEAIADRRAELNQQLAALQAPVLAADEALSRANSIIEGLNERLTDLEAEQVAKLFPSPLLPANLRAAATEGSELLRAIGSATLSLTQQSGGLSELGGRLPKVLGYIALAVLLLTFGRRWIERLPSVLSARASSYSRAVVAFFVSLGQIIIPMLGIFLGITGLLATEWFGQWTQPILFALPGAGVILFIGRWISRQLFPRQVIAYATLDIPDKRRAVARNSTNILAMIFAVQHVLANAVLPASVIYPENERAPRLPFDMSDGAATVIHFVLILLAAIFLFRLGNVLRGIMRWSSEDDTRVRNRVMAIAGMLSRVVAVGTVIVGAISFINVANGFMWSWLLTLALLGFLILAQDLIADIFNMLKRGEEGAREGLWPLIIGAILVVMSVPLFMAIWGASRAELAEMWRRMMAGATFGGITISPGGVISLILVFGIGYAITRALQRTLRNSVLPKTKIEAGGQNALVAGLGYLGIFIAAVVAISSAGINLSSLAIVASALSVGIGFGLQNIVSNFVAGIILLIERPISVGDWVDAGGQQGIVKRISVRSTAVETFDKTEVIVPNSDLVSQPVTNWTRSSRNGRVIIPVGVAYGTDTQKVDAILREIIEDQPTVMIDPAPVVLFRGLGADSMDFEIRAILSDVAGGINVTSDVLHEVVRRFAQEKIEIPYAQRDVWLRNPEVLAQASAGKRDKAERDDGPKTAQADDPKAPSTADKSDPSLTFDGDFDGDGGGDGDY</sequence>
<dbReference type="InterPro" id="IPR049278">
    <property type="entry name" value="MS_channel_C"/>
</dbReference>
<feature type="transmembrane region" description="Helical" evidence="8">
    <location>
        <begin position="402"/>
        <end position="426"/>
    </location>
</feature>
<evidence type="ECO:0000256" key="1">
    <source>
        <dbReference type="ARBA" id="ARBA00004651"/>
    </source>
</evidence>
<organism evidence="12 13">
    <name type="scientific">Paracoccus tegillarcae</name>
    <dbReference type="NCBI Taxonomy" id="1529068"/>
    <lineage>
        <taxon>Bacteria</taxon>
        <taxon>Pseudomonadati</taxon>
        <taxon>Pseudomonadota</taxon>
        <taxon>Alphaproteobacteria</taxon>
        <taxon>Rhodobacterales</taxon>
        <taxon>Paracoccaceae</taxon>
        <taxon>Paracoccus</taxon>
    </lineage>
</organism>
<feature type="transmembrane region" description="Helical" evidence="8">
    <location>
        <begin position="432"/>
        <end position="449"/>
    </location>
</feature>
<keyword evidence="6 8" id="KW-0472">Membrane</keyword>
<evidence type="ECO:0000313" key="12">
    <source>
        <dbReference type="EMBL" id="AUH35004.1"/>
    </source>
</evidence>
<dbReference type="KEGG" id="paro:CUV01_17925"/>
<feature type="domain" description="Mechanosensitive ion channel MscS C-terminal" evidence="11">
    <location>
        <begin position="680"/>
        <end position="762"/>
    </location>
</feature>
<evidence type="ECO:0000259" key="11">
    <source>
        <dbReference type="Pfam" id="PF21082"/>
    </source>
</evidence>
<evidence type="ECO:0000256" key="7">
    <source>
        <dbReference type="SAM" id="MobiDB-lite"/>
    </source>
</evidence>
<keyword evidence="9" id="KW-0732">Signal</keyword>
<keyword evidence="3" id="KW-1003">Cell membrane</keyword>
<feature type="transmembrane region" description="Helical" evidence="8">
    <location>
        <begin position="560"/>
        <end position="583"/>
    </location>
</feature>
<evidence type="ECO:0000256" key="3">
    <source>
        <dbReference type="ARBA" id="ARBA00022475"/>
    </source>
</evidence>
<evidence type="ECO:0000259" key="10">
    <source>
        <dbReference type="Pfam" id="PF00924"/>
    </source>
</evidence>
<evidence type="ECO:0000313" key="13">
    <source>
        <dbReference type="Proteomes" id="UP000233742"/>
    </source>
</evidence>
<feature type="signal peptide" evidence="9">
    <location>
        <begin position="1"/>
        <end position="22"/>
    </location>
</feature>
<feature type="region of interest" description="Disordered" evidence="7">
    <location>
        <begin position="780"/>
        <end position="831"/>
    </location>
</feature>
<evidence type="ECO:0000256" key="6">
    <source>
        <dbReference type="ARBA" id="ARBA00023136"/>
    </source>
</evidence>
<feature type="transmembrane region" description="Helical" evidence="8">
    <location>
        <begin position="322"/>
        <end position="344"/>
    </location>
</feature>
<feature type="chain" id="PRO_5014966392" evidence="9">
    <location>
        <begin position="23"/>
        <end position="831"/>
    </location>
</feature>
<dbReference type="InterPro" id="IPR052702">
    <property type="entry name" value="MscS-like_channel"/>
</dbReference>
<proteinExistence type="inferred from homology"/>
<dbReference type="Proteomes" id="UP000233742">
    <property type="component" value="Chromosome"/>
</dbReference>
<dbReference type="AlphaFoldDB" id="A0A2K9F0B6"/>
<dbReference type="Gene3D" id="3.30.70.100">
    <property type="match status" value="1"/>
</dbReference>
<evidence type="ECO:0000256" key="4">
    <source>
        <dbReference type="ARBA" id="ARBA00022692"/>
    </source>
</evidence>
<dbReference type="Gene3D" id="1.10.287.1260">
    <property type="match status" value="1"/>
</dbReference>
<dbReference type="InterPro" id="IPR010920">
    <property type="entry name" value="LSM_dom_sf"/>
</dbReference>
<dbReference type="PANTHER" id="PTHR30347">
    <property type="entry name" value="POTASSIUM CHANNEL RELATED"/>
    <property type="match status" value="1"/>
</dbReference>
<dbReference type="Gene3D" id="2.30.30.60">
    <property type="match status" value="1"/>
</dbReference>
<comment type="similarity">
    <text evidence="2">Belongs to the MscS (TC 1.A.23) family.</text>
</comment>
<dbReference type="OrthoDB" id="9799209at2"/>
<feature type="transmembrane region" description="Helical" evidence="8">
    <location>
        <begin position="470"/>
        <end position="492"/>
    </location>
</feature>
<evidence type="ECO:0000256" key="5">
    <source>
        <dbReference type="ARBA" id="ARBA00022989"/>
    </source>
</evidence>
<protein>
    <submittedName>
        <fullName evidence="12">DUF3772 domain-containing protein</fullName>
    </submittedName>
</protein>
<dbReference type="InterPro" id="IPR011066">
    <property type="entry name" value="MscS_channel_C_sf"/>
</dbReference>